<dbReference type="EMBL" id="CAJVPY010002587">
    <property type="protein sequence ID" value="CAG8565681.1"/>
    <property type="molecule type" value="Genomic_DNA"/>
</dbReference>
<sequence length="42" mass="5172">SLQYSPSRYFNDHFNILLHIASTLKLKFDEEKLEKQRQEKFE</sequence>
<keyword evidence="2" id="KW-1185">Reference proteome</keyword>
<protein>
    <submittedName>
        <fullName evidence="1">21246_t:CDS:1</fullName>
    </submittedName>
</protein>
<gene>
    <name evidence="1" type="ORF">DERYTH_LOCUS5954</name>
</gene>
<dbReference type="Proteomes" id="UP000789405">
    <property type="component" value="Unassembled WGS sequence"/>
</dbReference>
<dbReference type="AlphaFoldDB" id="A0A9N9BIU6"/>
<proteinExistence type="predicted"/>
<organism evidence="1 2">
    <name type="scientific">Dentiscutata erythropus</name>
    <dbReference type="NCBI Taxonomy" id="1348616"/>
    <lineage>
        <taxon>Eukaryota</taxon>
        <taxon>Fungi</taxon>
        <taxon>Fungi incertae sedis</taxon>
        <taxon>Mucoromycota</taxon>
        <taxon>Glomeromycotina</taxon>
        <taxon>Glomeromycetes</taxon>
        <taxon>Diversisporales</taxon>
        <taxon>Gigasporaceae</taxon>
        <taxon>Dentiscutata</taxon>
    </lineage>
</organism>
<feature type="non-terminal residue" evidence="1">
    <location>
        <position position="1"/>
    </location>
</feature>
<comment type="caution">
    <text evidence="1">The sequence shown here is derived from an EMBL/GenBank/DDBJ whole genome shotgun (WGS) entry which is preliminary data.</text>
</comment>
<evidence type="ECO:0000313" key="1">
    <source>
        <dbReference type="EMBL" id="CAG8565681.1"/>
    </source>
</evidence>
<name>A0A9N9BIU6_9GLOM</name>
<accession>A0A9N9BIU6</accession>
<reference evidence="1" key="1">
    <citation type="submission" date="2021-06" db="EMBL/GenBank/DDBJ databases">
        <authorList>
            <person name="Kallberg Y."/>
            <person name="Tangrot J."/>
            <person name="Rosling A."/>
        </authorList>
    </citation>
    <scope>NUCLEOTIDE SEQUENCE</scope>
    <source>
        <strain evidence="1">MA453B</strain>
    </source>
</reference>
<evidence type="ECO:0000313" key="2">
    <source>
        <dbReference type="Proteomes" id="UP000789405"/>
    </source>
</evidence>